<feature type="non-terminal residue" evidence="2">
    <location>
        <position position="1"/>
    </location>
</feature>
<evidence type="ECO:0000313" key="2">
    <source>
        <dbReference type="EMBL" id="MBO0511919.1"/>
    </source>
</evidence>
<accession>A0A939F5L2</accession>
<organism evidence="2 3">
    <name type="scientific">Streptomyces beijiangensis</name>
    <dbReference type="NCBI Taxonomy" id="163361"/>
    <lineage>
        <taxon>Bacteria</taxon>
        <taxon>Bacillati</taxon>
        <taxon>Actinomycetota</taxon>
        <taxon>Actinomycetes</taxon>
        <taxon>Kitasatosporales</taxon>
        <taxon>Streptomycetaceae</taxon>
        <taxon>Streptomyces</taxon>
    </lineage>
</organism>
<evidence type="ECO:0000256" key="1">
    <source>
        <dbReference type="SAM" id="MobiDB-lite"/>
    </source>
</evidence>
<comment type="caution">
    <text evidence="2">The sequence shown here is derived from an EMBL/GenBank/DDBJ whole genome shotgun (WGS) entry which is preliminary data.</text>
</comment>
<proteinExistence type="predicted"/>
<dbReference type="Proteomes" id="UP000664167">
    <property type="component" value="Unassembled WGS sequence"/>
</dbReference>
<protein>
    <submittedName>
        <fullName evidence="2">Uncharacterized protein</fullName>
    </submittedName>
</protein>
<evidence type="ECO:0000313" key="3">
    <source>
        <dbReference type="Proteomes" id="UP000664167"/>
    </source>
</evidence>
<gene>
    <name evidence="2" type="ORF">J0695_08830</name>
</gene>
<keyword evidence="3" id="KW-1185">Reference proteome</keyword>
<feature type="compositionally biased region" description="Polar residues" evidence="1">
    <location>
        <begin position="97"/>
        <end position="112"/>
    </location>
</feature>
<reference evidence="2" key="1">
    <citation type="submission" date="2021-03" db="EMBL/GenBank/DDBJ databases">
        <title>Streptomyces poriferae sp. nov., a novel marine sponge-derived Actinobacteria species with anti-MRSA activity.</title>
        <authorList>
            <person name="Sandoval-Powers M."/>
            <person name="Kralova S."/>
            <person name="Nguyen G.-S."/>
            <person name="Fawwal D."/>
            <person name="Degnes K."/>
            <person name="Klinkenberg G."/>
            <person name="Sletta H."/>
            <person name="Wentzel A."/>
            <person name="Liles M.R."/>
        </authorList>
    </citation>
    <scope>NUCLEOTIDE SEQUENCE</scope>
    <source>
        <strain evidence="2">DSM 41794</strain>
    </source>
</reference>
<feature type="compositionally biased region" description="Low complexity" evidence="1">
    <location>
        <begin position="35"/>
        <end position="60"/>
    </location>
</feature>
<sequence length="220" mass="23517">LRLAKFGVPIADTAAAGLAAAGIEPHLLPPIMPTAQQPALPAQQAQPVQQSLPQPVQQLQERAPAHVPATHESQWFATPERWGAEANTSADDADIGASSTNSRYPRTGQLESSVAVDRTTDSDDIPMAASTPGPIGQDVPDEGLMERDSHPVRIPDADVMEPSPPDLKGIGLVEFHYRALPEEQREMSANALAPLLAERTGYKIGTVRKYIGTIKQNAVE</sequence>
<dbReference type="EMBL" id="JAFLRJ010000076">
    <property type="protein sequence ID" value="MBO0511919.1"/>
    <property type="molecule type" value="Genomic_DNA"/>
</dbReference>
<feature type="region of interest" description="Disordered" evidence="1">
    <location>
        <begin position="32"/>
        <end position="141"/>
    </location>
</feature>
<dbReference type="AlphaFoldDB" id="A0A939F5L2"/>
<name>A0A939F5L2_9ACTN</name>